<reference evidence="1 2" key="1">
    <citation type="journal article" date="2021" name="BMC Genomics">
        <title>Datura genome reveals duplications of psychoactive alkaloid biosynthetic genes and high mutation rate following tissue culture.</title>
        <authorList>
            <person name="Rajewski A."/>
            <person name="Carter-House D."/>
            <person name="Stajich J."/>
            <person name="Litt A."/>
        </authorList>
    </citation>
    <scope>NUCLEOTIDE SEQUENCE [LARGE SCALE GENOMIC DNA]</scope>
    <source>
        <strain evidence="1">AR-01</strain>
    </source>
</reference>
<evidence type="ECO:0000313" key="2">
    <source>
        <dbReference type="Proteomes" id="UP000823775"/>
    </source>
</evidence>
<evidence type="ECO:0008006" key="3">
    <source>
        <dbReference type="Google" id="ProtNLM"/>
    </source>
</evidence>
<evidence type="ECO:0000313" key="1">
    <source>
        <dbReference type="EMBL" id="MCD7459688.1"/>
    </source>
</evidence>
<accession>A0ABS8SLK2</accession>
<name>A0ABS8SLK2_DATST</name>
<sequence length="52" mass="5879">GIMVSCRNVNCAYRAICRLPEVLLEYVQGLQRLTEESKARQPSDGRRNGIVD</sequence>
<protein>
    <recommendedName>
        <fullName evidence="3">Rrf2 family transcriptional regulator</fullName>
    </recommendedName>
</protein>
<comment type="caution">
    <text evidence="1">The sequence shown here is derived from an EMBL/GenBank/DDBJ whole genome shotgun (WGS) entry which is preliminary data.</text>
</comment>
<proteinExistence type="predicted"/>
<organism evidence="1 2">
    <name type="scientific">Datura stramonium</name>
    <name type="common">Jimsonweed</name>
    <name type="synonym">Common thornapple</name>
    <dbReference type="NCBI Taxonomy" id="4076"/>
    <lineage>
        <taxon>Eukaryota</taxon>
        <taxon>Viridiplantae</taxon>
        <taxon>Streptophyta</taxon>
        <taxon>Embryophyta</taxon>
        <taxon>Tracheophyta</taxon>
        <taxon>Spermatophyta</taxon>
        <taxon>Magnoliopsida</taxon>
        <taxon>eudicotyledons</taxon>
        <taxon>Gunneridae</taxon>
        <taxon>Pentapetalae</taxon>
        <taxon>asterids</taxon>
        <taxon>lamiids</taxon>
        <taxon>Solanales</taxon>
        <taxon>Solanaceae</taxon>
        <taxon>Solanoideae</taxon>
        <taxon>Datureae</taxon>
        <taxon>Datura</taxon>
    </lineage>
</organism>
<gene>
    <name evidence="1" type="ORF">HAX54_041645</name>
</gene>
<keyword evidence="2" id="KW-1185">Reference proteome</keyword>
<feature type="non-terminal residue" evidence="1">
    <location>
        <position position="1"/>
    </location>
</feature>
<dbReference type="Proteomes" id="UP000823775">
    <property type="component" value="Unassembled WGS sequence"/>
</dbReference>
<dbReference type="EMBL" id="JACEIK010000602">
    <property type="protein sequence ID" value="MCD7459688.1"/>
    <property type="molecule type" value="Genomic_DNA"/>
</dbReference>